<accession>A0A5P0ZS68</accession>
<dbReference type="NCBIfam" id="NF033563">
    <property type="entry name" value="transpos_IS30"/>
    <property type="match status" value="1"/>
</dbReference>
<evidence type="ECO:0000313" key="4">
    <source>
        <dbReference type="Proteomes" id="UP000414364"/>
    </source>
</evidence>
<dbReference type="GO" id="GO:0004803">
    <property type="term" value="F:transposase activity"/>
    <property type="evidence" value="ECO:0007669"/>
    <property type="project" value="TreeGrafter"/>
</dbReference>
<dbReference type="EMBL" id="VDFP01000068">
    <property type="protein sequence ID" value="MQS77113.1"/>
    <property type="molecule type" value="Genomic_DNA"/>
</dbReference>
<evidence type="ECO:0000259" key="2">
    <source>
        <dbReference type="PROSITE" id="PS50994"/>
    </source>
</evidence>
<dbReference type="InterPro" id="IPR051917">
    <property type="entry name" value="Transposase-Integrase"/>
</dbReference>
<evidence type="ECO:0000313" key="3">
    <source>
        <dbReference type="EMBL" id="MQS77113.1"/>
    </source>
</evidence>
<dbReference type="GO" id="GO:0032196">
    <property type="term" value="P:transposition"/>
    <property type="evidence" value="ECO:0007669"/>
    <property type="project" value="TreeGrafter"/>
</dbReference>
<name>A0A5P0ZS68_9LACO</name>
<dbReference type="SUPFAM" id="SSF53098">
    <property type="entry name" value="Ribonuclease H-like"/>
    <property type="match status" value="1"/>
</dbReference>
<evidence type="ECO:0000256" key="1">
    <source>
        <dbReference type="ARBA" id="ARBA00023172"/>
    </source>
</evidence>
<feature type="domain" description="Integrase catalytic" evidence="2">
    <location>
        <begin position="180"/>
        <end position="342"/>
    </location>
</feature>
<dbReference type="PANTHER" id="PTHR10948:SF23">
    <property type="entry name" value="TRANSPOSASE INSI FOR INSERTION SEQUENCE ELEMENT IS30A-RELATED"/>
    <property type="match status" value="1"/>
</dbReference>
<dbReference type="Gene3D" id="3.30.420.10">
    <property type="entry name" value="Ribonuclease H-like superfamily/Ribonuclease H"/>
    <property type="match status" value="1"/>
</dbReference>
<dbReference type="GO" id="GO:0005829">
    <property type="term" value="C:cytosol"/>
    <property type="evidence" value="ECO:0007669"/>
    <property type="project" value="TreeGrafter"/>
</dbReference>
<dbReference type="InterPro" id="IPR053392">
    <property type="entry name" value="Transposase_IS30-like"/>
</dbReference>
<keyword evidence="1" id="KW-0233">DNA recombination</keyword>
<reference evidence="3 4" key="1">
    <citation type="journal article" date="2019" name="Syst. Appl. Microbiol.">
        <title>Polyphasic characterization of two novel Lactobacillus spp. isolated from blown salami packages: Description of Lactobacillus halodurans sp. nov. and Lactobacillus salsicarnum sp. nov.</title>
        <authorList>
            <person name="Schuster J.A."/>
            <person name="Klingl A."/>
            <person name="Vogel R.F."/>
            <person name="Ehrmann M.A."/>
        </authorList>
    </citation>
    <scope>NUCLEOTIDE SEQUENCE [LARGE SCALE GENOMIC DNA]</scope>
    <source>
        <strain evidence="3 4">TMW 1.2172</strain>
    </source>
</reference>
<comment type="caution">
    <text evidence="3">The sequence shown here is derived from an EMBL/GenBank/DDBJ whole genome shotgun (WGS) entry which is preliminary data.</text>
</comment>
<dbReference type="InterPro" id="IPR001584">
    <property type="entry name" value="Integrase_cat-core"/>
</dbReference>
<dbReference type="Gene3D" id="1.10.10.60">
    <property type="entry name" value="Homeodomain-like"/>
    <property type="match status" value="1"/>
</dbReference>
<dbReference type="PANTHER" id="PTHR10948">
    <property type="entry name" value="TRANSPOSASE"/>
    <property type="match status" value="1"/>
</dbReference>
<dbReference type="GO" id="GO:0003676">
    <property type="term" value="F:nucleic acid binding"/>
    <property type="evidence" value="ECO:0007669"/>
    <property type="project" value="InterPro"/>
</dbReference>
<protein>
    <submittedName>
        <fullName evidence="3">IS30 family transposase</fullName>
    </submittedName>
</protein>
<sequence>MVLEQNIINRPKGHHLTEIERGKIASFHSIGYSNRQIAKAIGVSPQTINNEINRGTVEQIKKVNGKVQHLNCYFPDTAHQKYVKNRKLCHRPSKFDQVTAFLGFFVSQFIDNGWSPDTAVGRAKNEELFLVDEMVCTTTLYKYIDEQRLEIRNIDLVEKSTRPTKQHTSKKHKRLLGRSIEKRPKSVDSRESFGDFEIDTIVGKRNGHESVVLTLIERKTRFEIMRLIDGRDADSVDYAMKEIIKNYGDLINSITADNGPEFSNLSSDMAGVADVYFTHPYTSCERGTNEVHNRMIRRDLPKGLSLDTVSPKVIRDIEFKLNNMPRKLLNYKTPQELFASSCGA</sequence>
<dbReference type="Proteomes" id="UP000414364">
    <property type="component" value="Unassembled WGS sequence"/>
</dbReference>
<dbReference type="InterPro" id="IPR025246">
    <property type="entry name" value="IS30-like_HTH"/>
</dbReference>
<organism evidence="3 4">
    <name type="scientific">Companilactobacillus halodurans</name>
    <dbReference type="NCBI Taxonomy" id="2584183"/>
    <lineage>
        <taxon>Bacteria</taxon>
        <taxon>Bacillati</taxon>
        <taxon>Bacillota</taxon>
        <taxon>Bacilli</taxon>
        <taxon>Lactobacillales</taxon>
        <taxon>Lactobacillaceae</taxon>
        <taxon>Companilactobacillus</taxon>
    </lineage>
</organism>
<proteinExistence type="predicted"/>
<gene>
    <name evidence="3" type="ORF">FHL06_12365</name>
</gene>
<dbReference type="AlphaFoldDB" id="A0A5P0ZS68"/>
<dbReference type="InterPro" id="IPR012337">
    <property type="entry name" value="RNaseH-like_sf"/>
</dbReference>
<dbReference type="GO" id="GO:0006310">
    <property type="term" value="P:DNA recombination"/>
    <property type="evidence" value="ECO:0007669"/>
    <property type="project" value="UniProtKB-KW"/>
</dbReference>
<dbReference type="Pfam" id="PF13936">
    <property type="entry name" value="HTH_38"/>
    <property type="match status" value="1"/>
</dbReference>
<dbReference type="PROSITE" id="PS50994">
    <property type="entry name" value="INTEGRASE"/>
    <property type="match status" value="1"/>
</dbReference>
<dbReference type="InterPro" id="IPR036397">
    <property type="entry name" value="RNaseH_sf"/>
</dbReference>
<dbReference type="GO" id="GO:0015074">
    <property type="term" value="P:DNA integration"/>
    <property type="evidence" value="ECO:0007669"/>
    <property type="project" value="InterPro"/>
</dbReference>